<evidence type="ECO:0000259" key="1">
    <source>
        <dbReference type="Pfam" id="PF00857"/>
    </source>
</evidence>
<dbReference type="EMBL" id="SMLA01000048">
    <property type="protein sequence ID" value="TDD83991.1"/>
    <property type="molecule type" value="Genomic_DNA"/>
</dbReference>
<dbReference type="PANTHER" id="PTHR14119:SF3">
    <property type="entry name" value="ISOCHORISMATASE DOMAIN-CONTAINING PROTEIN 2"/>
    <property type="match status" value="1"/>
</dbReference>
<keyword evidence="3" id="KW-1185">Reference proteome</keyword>
<dbReference type="Pfam" id="PF00857">
    <property type="entry name" value="Isochorismatase"/>
    <property type="match status" value="1"/>
</dbReference>
<feature type="domain" description="Isochorismatase-like" evidence="1">
    <location>
        <begin position="86"/>
        <end position="148"/>
    </location>
</feature>
<dbReference type="SUPFAM" id="SSF52499">
    <property type="entry name" value="Isochorismatase-like hydrolases"/>
    <property type="match status" value="1"/>
</dbReference>
<sequence>MPLLHANSSVLLVVDLQERLMPAIAGGSAVLDDNARLLRAATRLGVDVRASEQNPAGLGATVGEIAELLPRPAQPKTSFAAGFDPGPGTVVVTGCETHVCVLQTVLALLERGRDVAVVADAVGSRVESDRERALDRMHSHGADVVTTEMVLFEWLHDSDNPAFRDVLELIKQRTQSC</sequence>
<dbReference type="InterPro" id="IPR000868">
    <property type="entry name" value="Isochorismatase-like_dom"/>
</dbReference>
<proteinExistence type="predicted"/>
<accession>A0A4R5BCU1</accession>
<dbReference type="PANTHER" id="PTHR14119">
    <property type="entry name" value="HYDROLASE"/>
    <property type="match status" value="1"/>
</dbReference>
<evidence type="ECO:0000313" key="2">
    <source>
        <dbReference type="EMBL" id="TDD83991.1"/>
    </source>
</evidence>
<dbReference type="InterPro" id="IPR050993">
    <property type="entry name" value="Isochorismatase_domain"/>
</dbReference>
<dbReference type="InterPro" id="IPR036380">
    <property type="entry name" value="Isochorismatase-like_sf"/>
</dbReference>
<protein>
    <submittedName>
        <fullName evidence="2">Isochorismatase family protein</fullName>
    </submittedName>
</protein>
<gene>
    <name evidence="2" type="ORF">E1202_24260</name>
</gene>
<name>A0A4R5BCU1_9PSEU</name>
<dbReference type="RefSeq" id="WP_132685444.1">
    <property type="nucleotide sequence ID" value="NZ_SMLA01000048.1"/>
</dbReference>
<reference evidence="2 3" key="1">
    <citation type="submission" date="2019-03" db="EMBL/GenBank/DDBJ databases">
        <title>Draft genome sequences of novel Actinobacteria.</title>
        <authorList>
            <person name="Sahin N."/>
            <person name="Ay H."/>
            <person name="Saygin H."/>
        </authorList>
    </citation>
    <scope>NUCLEOTIDE SEQUENCE [LARGE SCALE GENOMIC DNA]</scope>
    <source>
        <strain evidence="2 3">5K548</strain>
    </source>
</reference>
<dbReference type="Proteomes" id="UP000294723">
    <property type="component" value="Unassembled WGS sequence"/>
</dbReference>
<evidence type="ECO:0000313" key="3">
    <source>
        <dbReference type="Proteomes" id="UP000294723"/>
    </source>
</evidence>
<dbReference type="Gene3D" id="3.40.50.850">
    <property type="entry name" value="Isochorismatase-like"/>
    <property type="match status" value="1"/>
</dbReference>
<organism evidence="2 3">
    <name type="scientific">Saccharopolyspora karakumensis</name>
    <dbReference type="NCBI Taxonomy" id="2530386"/>
    <lineage>
        <taxon>Bacteria</taxon>
        <taxon>Bacillati</taxon>
        <taxon>Actinomycetota</taxon>
        <taxon>Actinomycetes</taxon>
        <taxon>Pseudonocardiales</taxon>
        <taxon>Pseudonocardiaceae</taxon>
        <taxon>Saccharopolyspora</taxon>
    </lineage>
</organism>
<comment type="caution">
    <text evidence="2">The sequence shown here is derived from an EMBL/GenBank/DDBJ whole genome shotgun (WGS) entry which is preliminary data.</text>
</comment>
<dbReference type="AlphaFoldDB" id="A0A4R5BCU1"/>